<evidence type="ECO:0000313" key="2">
    <source>
        <dbReference type="EMBL" id="OLF06156.1"/>
    </source>
</evidence>
<dbReference type="InterPro" id="IPR045794">
    <property type="entry name" value="Trypco1"/>
</dbReference>
<dbReference type="RefSeq" id="WP_075136965.1">
    <property type="nucleotide sequence ID" value="NZ_MSIF01000023.1"/>
</dbReference>
<gene>
    <name evidence="2" type="ORF">BLA60_33000</name>
</gene>
<comment type="caution">
    <text evidence="2">The sequence shown here is derived from an EMBL/GenBank/DDBJ whole genome shotgun (WGS) entry which is preliminary data.</text>
</comment>
<evidence type="ECO:0000259" key="1">
    <source>
        <dbReference type="Pfam" id="PF19493"/>
    </source>
</evidence>
<proteinExistence type="predicted"/>
<sequence length="101" mass="10749">MPSKIIELGDGTLVEVAAAPGESREISGGFTEKVNSTLEQLRPVLAKACEPVLEMCRDLKADNRIDSAEVELGFSFAAEGNLFIAKATSNASVVVKLQIKN</sequence>
<dbReference type="AlphaFoldDB" id="A0A7Z1AVV1"/>
<dbReference type="NCBIfam" id="NF041216">
    <property type="entry name" value="CU044_2847_fam"/>
    <property type="match status" value="1"/>
</dbReference>
<dbReference type="Pfam" id="PF19493">
    <property type="entry name" value="Trypco1"/>
    <property type="match status" value="1"/>
</dbReference>
<dbReference type="EMBL" id="MSIF01000023">
    <property type="protein sequence ID" value="OLF06156.1"/>
    <property type="molecule type" value="Genomic_DNA"/>
</dbReference>
<feature type="domain" description="Trypsin-co-occurring" evidence="1">
    <location>
        <begin position="7"/>
        <end position="98"/>
    </location>
</feature>
<evidence type="ECO:0000313" key="3">
    <source>
        <dbReference type="Proteomes" id="UP000185696"/>
    </source>
</evidence>
<name>A0A7Z1AVV1_9PSEU</name>
<dbReference type="Proteomes" id="UP000185696">
    <property type="component" value="Unassembled WGS sequence"/>
</dbReference>
<keyword evidence="3" id="KW-1185">Reference proteome</keyword>
<reference evidence="2 3" key="1">
    <citation type="submission" date="2016-12" db="EMBL/GenBank/DDBJ databases">
        <title>The draft genome sequence of Actinophytocola xinjiangensis.</title>
        <authorList>
            <person name="Wang W."/>
            <person name="Yuan L."/>
        </authorList>
    </citation>
    <scope>NUCLEOTIDE SEQUENCE [LARGE SCALE GENOMIC DNA]</scope>
    <source>
        <strain evidence="2 3">CGMCC 4.4663</strain>
    </source>
</reference>
<organism evidence="2 3">
    <name type="scientific">Actinophytocola xinjiangensis</name>
    <dbReference type="NCBI Taxonomy" id="485602"/>
    <lineage>
        <taxon>Bacteria</taxon>
        <taxon>Bacillati</taxon>
        <taxon>Actinomycetota</taxon>
        <taxon>Actinomycetes</taxon>
        <taxon>Pseudonocardiales</taxon>
        <taxon>Pseudonocardiaceae</taxon>
    </lineage>
</organism>
<accession>A0A7Z1AVV1</accession>
<protein>
    <recommendedName>
        <fullName evidence="1">Trypsin-co-occurring domain-containing protein</fullName>
    </recommendedName>
</protein>